<accession>A0A076FP05</accession>
<name>A0A076FP05_SACPA</name>
<reference evidence="2" key="1">
    <citation type="submission" date="2014-05" db="EMBL/GenBank/DDBJ databases">
        <authorList>
            <person name="Wicklow D.T."/>
        </authorList>
    </citation>
    <scope>NUCLEOTIDE SEQUENCE</scope>
    <source>
        <strain evidence="2">T21.4</strain>
    </source>
</reference>
<keyword evidence="1" id="KW-1133">Transmembrane helix</keyword>
<sequence length="345" mass="37527">MESVSSLFNIFSTIMVSYKSIALALLSVSSLKHARGMPTSEGQQGLGERDFSAATCVLMGAEVGSWGMVYSGQKVESWILYVLTGITTMSAIVDEIDYYASHMPLSVVGENSGLSIVRDTIVTLVMAGLTASANKVISKTENAQNIQSRSLIPGLLSVDYNSTHTMAINLEEMFSELGWDINTSDSSSLHKRDDNSVTLHLGDVPTLGNSNVTIPNAVMQIYNNASFAFGFAPHGNYNSTDLQKRANVDDAVWLQSAYGIAYSAWIGSENVGSYEQHLAEANGIANYWTSECTKYNGVIWGDESDACGNWLASQRLDIVSHSTGNYYRDVNLCGDDEARCHDELR</sequence>
<dbReference type="EMBL" id="KJ796682">
    <property type="protein sequence ID" value="AII19507.1"/>
    <property type="molecule type" value="mRNA"/>
</dbReference>
<evidence type="ECO:0000256" key="1">
    <source>
        <dbReference type="SAM" id="Phobius"/>
    </source>
</evidence>
<reference evidence="2" key="2">
    <citation type="journal article" date="2015" name="Mol. Ecol.">
        <title>A population study of killer viruses reveals different evolutionary histories of two closely related Saccharomyces sensu stricto yeasts.</title>
        <authorList>
            <person name="Chang S.L."/>
            <person name="Leu J.Y."/>
            <person name="Chang T.H."/>
        </authorList>
    </citation>
    <scope>NUCLEOTIDE SEQUENCE</scope>
    <source>
        <strain evidence="2">T21.4</strain>
    </source>
</reference>
<proteinExistence type="evidence at transcript level"/>
<feature type="transmembrane region" description="Helical" evidence="1">
    <location>
        <begin position="6"/>
        <end position="28"/>
    </location>
</feature>
<protein>
    <submittedName>
        <fullName evidence="2">M28 killer toxin</fullName>
    </submittedName>
</protein>
<evidence type="ECO:0000313" key="2">
    <source>
        <dbReference type="EMBL" id="AII19507.1"/>
    </source>
</evidence>
<dbReference type="AlphaFoldDB" id="A0A076FP05"/>
<organism evidence="2">
    <name type="scientific">Saccharomyces paradoxus</name>
    <name type="common">Yeast</name>
    <name type="synonym">Saccharomyces douglasii</name>
    <dbReference type="NCBI Taxonomy" id="27291"/>
    <lineage>
        <taxon>Eukaryota</taxon>
        <taxon>Fungi</taxon>
        <taxon>Dikarya</taxon>
        <taxon>Ascomycota</taxon>
        <taxon>Saccharomycotina</taxon>
        <taxon>Saccharomycetes</taxon>
        <taxon>Saccharomycetales</taxon>
        <taxon>Saccharomycetaceae</taxon>
        <taxon>Saccharomyces</taxon>
    </lineage>
</organism>
<keyword evidence="1" id="KW-0812">Transmembrane</keyword>
<keyword evidence="1" id="KW-0472">Membrane</keyword>